<dbReference type="AlphaFoldDB" id="A0A2A7AP48"/>
<proteinExistence type="predicted"/>
<organism evidence="1 2">
    <name type="scientific">Faecalibacterium prausnitzii</name>
    <dbReference type="NCBI Taxonomy" id="853"/>
    <lineage>
        <taxon>Bacteria</taxon>
        <taxon>Bacillati</taxon>
        <taxon>Bacillota</taxon>
        <taxon>Clostridia</taxon>
        <taxon>Eubacteriales</taxon>
        <taxon>Oscillospiraceae</taxon>
        <taxon>Faecalibacterium</taxon>
    </lineage>
</organism>
<dbReference type="Proteomes" id="UP000220005">
    <property type="component" value="Unassembled WGS sequence"/>
</dbReference>
<reference evidence="1 2" key="1">
    <citation type="journal article" date="2017" name="Front. Microbiol.">
        <title>New Insights into the Diversity of the Genus Faecalibacterium.</title>
        <authorList>
            <person name="Benevides L."/>
            <person name="Burman S."/>
            <person name="Martin R."/>
            <person name="Robert V."/>
            <person name="Thomas M."/>
            <person name="Miquel S."/>
            <person name="Chain F."/>
            <person name="Sokol H."/>
            <person name="Bermudez-Humaran L.G."/>
            <person name="Morrison M."/>
            <person name="Langella P."/>
            <person name="Azevedo V.A."/>
            <person name="Chatel J.M."/>
            <person name="Soares S."/>
        </authorList>
    </citation>
    <scope>NUCLEOTIDE SEQUENCE [LARGE SCALE GENOMIC DNA]</scope>
    <source>
        <strain evidence="1 2">CNCM I 4575</strain>
    </source>
</reference>
<gene>
    <name evidence="1" type="ORF">CGS58_09980</name>
</gene>
<accession>A0A2A7AP48</accession>
<evidence type="ECO:0000313" key="2">
    <source>
        <dbReference type="Proteomes" id="UP000220005"/>
    </source>
</evidence>
<sequence>MALEQNFACAVVFLGGGSSIGEILENADLSQCGYVKEIPESRYVSAPDGGYELYCIVPAYGATLAVNEWVCNEGNGFVGETGQVLYRSDEADPILLFCNVSDIIPSTEVVITTRQGDVLDWNPCLSLQDGTVNPPWNLCGGVWDLTRYEKEPFEG</sequence>
<protein>
    <submittedName>
        <fullName evidence="1">Uncharacterized protein</fullName>
    </submittedName>
</protein>
<name>A0A2A7AP48_9FIRM</name>
<dbReference type="EMBL" id="NMTY01000024">
    <property type="protein sequence ID" value="PDX80821.1"/>
    <property type="molecule type" value="Genomic_DNA"/>
</dbReference>
<comment type="caution">
    <text evidence="1">The sequence shown here is derived from an EMBL/GenBank/DDBJ whole genome shotgun (WGS) entry which is preliminary data.</text>
</comment>
<evidence type="ECO:0000313" key="1">
    <source>
        <dbReference type="EMBL" id="PDX80821.1"/>
    </source>
</evidence>